<dbReference type="Proteomes" id="UP000015105">
    <property type="component" value="Chromosome 2D"/>
</dbReference>
<dbReference type="Gramene" id="AET2Gv21207000.1">
    <property type="protein sequence ID" value="AET2Gv21207000.1"/>
    <property type="gene ID" value="AET2Gv21207000"/>
</dbReference>
<name>A0A453DEB5_AEGTS</name>
<reference evidence="1" key="4">
    <citation type="submission" date="2019-03" db="UniProtKB">
        <authorList>
            <consortium name="EnsemblPlants"/>
        </authorList>
    </citation>
    <scope>IDENTIFICATION</scope>
</reference>
<organism evidence="1 2">
    <name type="scientific">Aegilops tauschii subsp. strangulata</name>
    <name type="common">Goatgrass</name>
    <dbReference type="NCBI Taxonomy" id="200361"/>
    <lineage>
        <taxon>Eukaryota</taxon>
        <taxon>Viridiplantae</taxon>
        <taxon>Streptophyta</taxon>
        <taxon>Embryophyta</taxon>
        <taxon>Tracheophyta</taxon>
        <taxon>Spermatophyta</taxon>
        <taxon>Magnoliopsida</taxon>
        <taxon>Liliopsida</taxon>
        <taxon>Poales</taxon>
        <taxon>Poaceae</taxon>
        <taxon>BOP clade</taxon>
        <taxon>Pooideae</taxon>
        <taxon>Triticodae</taxon>
        <taxon>Triticeae</taxon>
        <taxon>Triticinae</taxon>
        <taxon>Aegilops</taxon>
    </lineage>
</organism>
<keyword evidence="2" id="KW-1185">Reference proteome</keyword>
<reference evidence="1" key="5">
    <citation type="journal article" date="2021" name="G3 (Bethesda)">
        <title>Aegilops tauschii genome assembly Aet v5.0 features greater sequence contiguity and improved annotation.</title>
        <authorList>
            <person name="Wang L."/>
            <person name="Zhu T."/>
            <person name="Rodriguez J.C."/>
            <person name="Deal K.R."/>
            <person name="Dubcovsky J."/>
            <person name="McGuire P.E."/>
            <person name="Lux T."/>
            <person name="Spannagl M."/>
            <person name="Mayer K.F.X."/>
            <person name="Baldrich P."/>
            <person name="Meyers B.C."/>
            <person name="Huo N."/>
            <person name="Gu Y.Q."/>
            <person name="Zhou H."/>
            <person name="Devos K.M."/>
            <person name="Bennetzen J.L."/>
            <person name="Unver T."/>
            <person name="Budak H."/>
            <person name="Gulick P.J."/>
            <person name="Galiba G."/>
            <person name="Kalapos B."/>
            <person name="Nelson D.R."/>
            <person name="Li P."/>
            <person name="You F.M."/>
            <person name="Luo M.C."/>
            <person name="Dvorak J."/>
        </authorList>
    </citation>
    <scope>NUCLEOTIDE SEQUENCE [LARGE SCALE GENOMIC DNA]</scope>
    <source>
        <strain evidence="1">cv. AL8/78</strain>
    </source>
</reference>
<proteinExistence type="predicted"/>
<reference evidence="2" key="1">
    <citation type="journal article" date="2014" name="Science">
        <title>Ancient hybridizations among the ancestral genomes of bread wheat.</title>
        <authorList>
            <consortium name="International Wheat Genome Sequencing Consortium,"/>
            <person name="Marcussen T."/>
            <person name="Sandve S.R."/>
            <person name="Heier L."/>
            <person name="Spannagl M."/>
            <person name="Pfeifer M."/>
            <person name="Jakobsen K.S."/>
            <person name="Wulff B.B."/>
            <person name="Steuernagel B."/>
            <person name="Mayer K.F."/>
            <person name="Olsen O.A."/>
        </authorList>
    </citation>
    <scope>NUCLEOTIDE SEQUENCE [LARGE SCALE GENOMIC DNA]</scope>
    <source>
        <strain evidence="2">cv. AL8/78</strain>
    </source>
</reference>
<sequence>GHCRPFACSHCARCLIPDIYTMFFAPSLDNLSTPQRKKDDLSVLM</sequence>
<dbReference type="EnsemblPlants" id="AET2Gv21207000.1">
    <property type="protein sequence ID" value="AET2Gv21207000.1"/>
    <property type="gene ID" value="AET2Gv21207000"/>
</dbReference>
<reference evidence="2" key="2">
    <citation type="journal article" date="2017" name="Nat. Plants">
        <title>The Aegilops tauschii genome reveals multiple impacts of transposons.</title>
        <authorList>
            <person name="Zhao G."/>
            <person name="Zou C."/>
            <person name="Li K."/>
            <person name="Wang K."/>
            <person name="Li T."/>
            <person name="Gao L."/>
            <person name="Zhang X."/>
            <person name="Wang H."/>
            <person name="Yang Z."/>
            <person name="Liu X."/>
            <person name="Jiang W."/>
            <person name="Mao L."/>
            <person name="Kong X."/>
            <person name="Jiao Y."/>
            <person name="Jia J."/>
        </authorList>
    </citation>
    <scope>NUCLEOTIDE SEQUENCE [LARGE SCALE GENOMIC DNA]</scope>
    <source>
        <strain evidence="2">cv. AL8/78</strain>
    </source>
</reference>
<dbReference type="AlphaFoldDB" id="A0A453DEB5"/>
<accession>A0A453DEB5</accession>
<evidence type="ECO:0000313" key="2">
    <source>
        <dbReference type="Proteomes" id="UP000015105"/>
    </source>
</evidence>
<protein>
    <submittedName>
        <fullName evidence="1">Uncharacterized protein</fullName>
    </submittedName>
</protein>
<reference evidence="1" key="3">
    <citation type="journal article" date="2017" name="Nature">
        <title>Genome sequence of the progenitor of the wheat D genome Aegilops tauschii.</title>
        <authorList>
            <person name="Luo M.C."/>
            <person name="Gu Y.Q."/>
            <person name="Puiu D."/>
            <person name="Wang H."/>
            <person name="Twardziok S.O."/>
            <person name="Deal K.R."/>
            <person name="Huo N."/>
            <person name="Zhu T."/>
            <person name="Wang L."/>
            <person name="Wang Y."/>
            <person name="McGuire P.E."/>
            <person name="Liu S."/>
            <person name="Long H."/>
            <person name="Ramasamy R.K."/>
            <person name="Rodriguez J.C."/>
            <person name="Van S.L."/>
            <person name="Yuan L."/>
            <person name="Wang Z."/>
            <person name="Xia Z."/>
            <person name="Xiao L."/>
            <person name="Anderson O.D."/>
            <person name="Ouyang S."/>
            <person name="Liang Y."/>
            <person name="Zimin A.V."/>
            <person name="Pertea G."/>
            <person name="Qi P."/>
            <person name="Bennetzen J.L."/>
            <person name="Dai X."/>
            <person name="Dawson M.W."/>
            <person name="Muller H.G."/>
            <person name="Kugler K."/>
            <person name="Rivarola-Duarte L."/>
            <person name="Spannagl M."/>
            <person name="Mayer K.F.X."/>
            <person name="Lu F.H."/>
            <person name="Bevan M.W."/>
            <person name="Leroy P."/>
            <person name="Li P."/>
            <person name="You F.M."/>
            <person name="Sun Q."/>
            <person name="Liu Z."/>
            <person name="Lyons E."/>
            <person name="Wicker T."/>
            <person name="Salzberg S.L."/>
            <person name="Devos K.M."/>
            <person name="Dvorak J."/>
        </authorList>
    </citation>
    <scope>NUCLEOTIDE SEQUENCE [LARGE SCALE GENOMIC DNA]</scope>
    <source>
        <strain evidence="1">cv. AL8/78</strain>
    </source>
</reference>
<evidence type="ECO:0000313" key="1">
    <source>
        <dbReference type="EnsemblPlants" id="AET2Gv21207000.1"/>
    </source>
</evidence>